<accession>A0A812NNU1</accession>
<sequence length="134" mass="14247">MVLLAVATMALATLALVGHSGLRGGGEATVGSAVELASFSEEVKLDNEVVFGGSAGDKDLNGCMDLPPGKRSISVKGTNTKVTLYMLRRCKDYTGHSHQVGSCDASRHPDHVEQVNFGDHGWLQNAQSYQIEQC</sequence>
<feature type="signal peptide" evidence="1">
    <location>
        <begin position="1"/>
        <end position="15"/>
    </location>
</feature>
<feature type="chain" id="PRO_5032878047" evidence="1">
    <location>
        <begin position="16"/>
        <end position="134"/>
    </location>
</feature>
<name>A0A812NNU1_9DINO</name>
<evidence type="ECO:0000313" key="3">
    <source>
        <dbReference type="Proteomes" id="UP000604046"/>
    </source>
</evidence>
<evidence type="ECO:0000313" key="2">
    <source>
        <dbReference type="EMBL" id="CAE7316005.1"/>
    </source>
</evidence>
<organism evidence="2 3">
    <name type="scientific">Symbiodinium natans</name>
    <dbReference type="NCBI Taxonomy" id="878477"/>
    <lineage>
        <taxon>Eukaryota</taxon>
        <taxon>Sar</taxon>
        <taxon>Alveolata</taxon>
        <taxon>Dinophyceae</taxon>
        <taxon>Suessiales</taxon>
        <taxon>Symbiodiniaceae</taxon>
        <taxon>Symbiodinium</taxon>
    </lineage>
</organism>
<protein>
    <submittedName>
        <fullName evidence="2">Uncharacterized protein</fullName>
    </submittedName>
</protein>
<keyword evidence="3" id="KW-1185">Reference proteome</keyword>
<keyword evidence="1" id="KW-0732">Signal</keyword>
<reference evidence="2" key="1">
    <citation type="submission" date="2021-02" db="EMBL/GenBank/DDBJ databases">
        <authorList>
            <person name="Dougan E. K."/>
            <person name="Rhodes N."/>
            <person name="Thang M."/>
            <person name="Chan C."/>
        </authorList>
    </citation>
    <scope>NUCLEOTIDE SEQUENCE</scope>
</reference>
<evidence type="ECO:0000256" key="1">
    <source>
        <dbReference type="SAM" id="SignalP"/>
    </source>
</evidence>
<dbReference type="EMBL" id="CAJNDS010002084">
    <property type="protein sequence ID" value="CAE7316005.1"/>
    <property type="molecule type" value="Genomic_DNA"/>
</dbReference>
<gene>
    <name evidence="2" type="ORF">SNAT2548_LOCUS16579</name>
</gene>
<dbReference type="AlphaFoldDB" id="A0A812NNU1"/>
<comment type="caution">
    <text evidence="2">The sequence shown here is derived from an EMBL/GenBank/DDBJ whole genome shotgun (WGS) entry which is preliminary data.</text>
</comment>
<dbReference type="Proteomes" id="UP000604046">
    <property type="component" value="Unassembled WGS sequence"/>
</dbReference>
<proteinExistence type="predicted"/>